<evidence type="ECO:0000256" key="1">
    <source>
        <dbReference type="SAM" id="SignalP"/>
    </source>
</evidence>
<dbReference type="InterPro" id="IPR031325">
    <property type="entry name" value="RHS_repeat"/>
</dbReference>
<dbReference type="RefSeq" id="WP_363796409.1">
    <property type="nucleotide sequence ID" value="NZ_CP159925.1"/>
</dbReference>
<organism evidence="2">
    <name type="scientific">Lysobacter firmicutimachus</name>
    <dbReference type="NCBI Taxonomy" id="1792846"/>
    <lineage>
        <taxon>Bacteria</taxon>
        <taxon>Pseudomonadati</taxon>
        <taxon>Pseudomonadota</taxon>
        <taxon>Gammaproteobacteria</taxon>
        <taxon>Lysobacterales</taxon>
        <taxon>Lysobacteraceae</taxon>
        <taxon>Lysobacter</taxon>
    </lineage>
</organism>
<dbReference type="EMBL" id="CP159925">
    <property type="protein sequence ID" value="XCO73415.1"/>
    <property type="molecule type" value="Genomic_DNA"/>
</dbReference>
<keyword evidence="1" id="KW-0732">Signal</keyword>
<name>A0AAU8MLN4_9GAMM</name>
<feature type="chain" id="PRO_5043515656" evidence="1">
    <location>
        <begin position="26"/>
        <end position="916"/>
    </location>
</feature>
<dbReference type="Gene3D" id="2.180.10.10">
    <property type="entry name" value="RHS repeat-associated core"/>
    <property type="match status" value="1"/>
</dbReference>
<dbReference type="Pfam" id="PF05593">
    <property type="entry name" value="RHS_repeat"/>
    <property type="match status" value="1"/>
</dbReference>
<evidence type="ECO:0000313" key="2">
    <source>
        <dbReference type="EMBL" id="XCO73415.1"/>
    </source>
</evidence>
<sequence length="916" mass="101207">MNKSVVGALGLSALGLCLVSGTLRAQSPLMPPVEYEKRIRATEMVSPLGGDLFGEQVSLYNGSTEFTATDIDIPGNHTVPVRLSRRFKVDSKKQVENLGGFGAWDIDVPYVYGMFPGGTQWIEPSRAGEERCSGTWLPKVPTNQRLSDVWNGNFLHLPGSGDQEILMLRTTNNPVPSDGHAYTRSTRDGFRFRCVSNGVNNYPGEAFVGVSPDGTKYFFNTAATRSAGAIKGTRFRPSFGRVRVYLMATRVEDRFGNGVNYNYGGSTGGQLQSIVADDGRRIDLEYDGGSTIQRARVNGRVWIYGYTGGGGAMGIARFPLLSSVTLPDASQWTYQYEMPMQYGGLNPNYTSLDVDGGYCAEPEFSPETFVLTAKHPSGALGRFEFPYVRLHRFNTPASACVPALENTNNDPDGPHELLISDYFDLYALSRKVISGVGGVSYEWTYDYGDMGPGRGGGVWQPCPTCTETKTVTVRNPDASLTLHDFGYIYQYNDGQAIGTRVVSSANKVLRTETSEYVKYSRDYTMPFDWFYGALIGGDDEVSSMVLPVKKKTIVQDDVVFVWQVDNSCGGATGLCFDAFARPTRVSKWNGLGYAKTEAVEFHDGMVRWVLGQTKRATTNGVETSRTEYDGSSDLPLRGYAFGKLQQSLTYNGDGTIATVADGKNNITTFSSWKRGLPQGIRYQDGSIESAIVDDNGWIRAATDENGYTTSYDYDAMGRLSRIVYPTEDSSAWYDTVLSFDKVSGSEYGLPAGHWRHTSTTGNRRKSVYFDALWRPVAEQEEDLSDQQATTRWSMKRYDHDGRVVFASYPRNPFVDGIAYFDSQVPGTTTVYDALGRVAEVSQDSEHGALRTVTEYLTGMQQKVTNPRGLATTTRYQAYEAPSYELPVEVAQPMDVTTYIRRDVYGKPLEIQRSGPP</sequence>
<dbReference type="AlphaFoldDB" id="A0AAU8MLN4"/>
<reference evidence="2" key="1">
    <citation type="submission" date="2024-06" db="EMBL/GenBank/DDBJ databases">
        <authorList>
            <person name="Li S."/>
        </authorList>
    </citation>
    <scope>NUCLEOTIDE SEQUENCE</scope>
    <source>
        <strain evidence="2">SR10</strain>
    </source>
</reference>
<proteinExistence type="predicted"/>
<gene>
    <name evidence="2" type="ORF">ABU614_13520</name>
</gene>
<accession>A0AAU8MLN4</accession>
<protein>
    <submittedName>
        <fullName evidence="2">RHS repeat domain-containing protein</fullName>
    </submittedName>
</protein>
<feature type="signal peptide" evidence="1">
    <location>
        <begin position="1"/>
        <end position="25"/>
    </location>
</feature>